<organism evidence="1 2">
    <name type="scientific">Polyplax serrata</name>
    <name type="common">Common mouse louse</name>
    <dbReference type="NCBI Taxonomy" id="468196"/>
    <lineage>
        <taxon>Eukaryota</taxon>
        <taxon>Metazoa</taxon>
        <taxon>Ecdysozoa</taxon>
        <taxon>Arthropoda</taxon>
        <taxon>Hexapoda</taxon>
        <taxon>Insecta</taxon>
        <taxon>Pterygota</taxon>
        <taxon>Neoptera</taxon>
        <taxon>Paraneoptera</taxon>
        <taxon>Psocodea</taxon>
        <taxon>Troctomorpha</taxon>
        <taxon>Phthiraptera</taxon>
        <taxon>Anoplura</taxon>
        <taxon>Polyplacidae</taxon>
        <taxon>Polyplax</taxon>
    </lineage>
</organism>
<name>A0ABR1B3C9_POLSC</name>
<evidence type="ECO:0000313" key="2">
    <source>
        <dbReference type="Proteomes" id="UP001359485"/>
    </source>
</evidence>
<accession>A0ABR1B3C9</accession>
<keyword evidence="2" id="KW-1185">Reference proteome</keyword>
<reference evidence="1 2" key="1">
    <citation type="submission" date="2023-09" db="EMBL/GenBank/DDBJ databases">
        <title>Genomes of two closely related lineages of the louse Polyplax serrata with different host specificities.</title>
        <authorList>
            <person name="Martinu J."/>
            <person name="Tarabai H."/>
            <person name="Stefka J."/>
            <person name="Hypsa V."/>
        </authorList>
    </citation>
    <scope>NUCLEOTIDE SEQUENCE [LARGE SCALE GENOMIC DNA]</scope>
    <source>
        <strain evidence="1">98ZLc_SE</strain>
    </source>
</reference>
<sequence length="94" mass="10889">MSDDKPQLMTDTTNETLEHIALVIEVKLKNCPQTSLDRTIREVCSEKIRTGYVLRMVSLKNNNANVKQNDVNASKDLNLRWESYTDPVDDFFRN</sequence>
<comment type="caution">
    <text evidence="1">The sequence shown here is derived from an EMBL/GenBank/DDBJ whole genome shotgun (WGS) entry which is preliminary data.</text>
</comment>
<dbReference type="Proteomes" id="UP001359485">
    <property type="component" value="Unassembled WGS sequence"/>
</dbReference>
<evidence type="ECO:0000313" key="1">
    <source>
        <dbReference type="EMBL" id="KAK6634009.1"/>
    </source>
</evidence>
<protein>
    <submittedName>
        <fullName evidence="1">Uncharacterized protein</fullName>
    </submittedName>
</protein>
<gene>
    <name evidence="1" type="ORF">RUM44_004616</name>
</gene>
<dbReference type="EMBL" id="JAWJWF010000004">
    <property type="protein sequence ID" value="KAK6634009.1"/>
    <property type="molecule type" value="Genomic_DNA"/>
</dbReference>
<proteinExistence type="predicted"/>